<dbReference type="PANTHER" id="PTHR30212">
    <property type="entry name" value="PROTEIN YIIM"/>
    <property type="match status" value="1"/>
</dbReference>
<proteinExistence type="predicted"/>
<evidence type="ECO:0000313" key="2">
    <source>
        <dbReference type="EMBL" id="ACY25439.1"/>
    </source>
</evidence>
<dbReference type="InterPro" id="IPR011037">
    <property type="entry name" value="Pyrv_Knase-like_insert_dom_sf"/>
</dbReference>
<dbReference type="GO" id="GO:0003824">
    <property type="term" value="F:catalytic activity"/>
    <property type="evidence" value="ECO:0007669"/>
    <property type="project" value="InterPro"/>
</dbReference>
<protein>
    <recommendedName>
        <fullName evidence="1">MOSC domain-containing protein</fullName>
    </recommendedName>
</protein>
<dbReference type="InterPro" id="IPR052353">
    <property type="entry name" value="Benzoxazolinone_Detox_Enz"/>
</dbReference>
<dbReference type="PANTHER" id="PTHR30212:SF2">
    <property type="entry name" value="PROTEIN YIIM"/>
    <property type="match status" value="1"/>
</dbReference>
<dbReference type="GO" id="GO:0030170">
    <property type="term" value="F:pyridoxal phosphate binding"/>
    <property type="evidence" value="ECO:0007669"/>
    <property type="project" value="InterPro"/>
</dbReference>
<reference evidence="2" key="1">
    <citation type="submission" date="2009-08" db="EMBL/GenBank/DDBJ databases">
        <title>Screening for novel FADH2-dependent halogenase genes in the metagenomes of marine sponge associated microbial consortia.</title>
        <authorList>
            <person name="Scheuermayer M."/>
            <person name="Fieseler L."/>
            <person name="Bayer K."/>
            <person name="Hentschel U."/>
        </authorList>
    </citation>
    <scope>NUCLEOTIDE SEQUENCE</scope>
</reference>
<dbReference type="Gene3D" id="2.40.33.20">
    <property type="entry name" value="PK beta-barrel domain-like"/>
    <property type="match status" value="1"/>
</dbReference>
<dbReference type="AlphaFoldDB" id="E0X6N3"/>
<feature type="domain" description="MOSC" evidence="1">
    <location>
        <begin position="1"/>
        <end position="134"/>
    </location>
</feature>
<dbReference type="SUPFAM" id="SSF50800">
    <property type="entry name" value="PK beta-barrel domain-like"/>
    <property type="match status" value="1"/>
</dbReference>
<dbReference type="Pfam" id="PF03473">
    <property type="entry name" value="MOSC"/>
    <property type="match status" value="1"/>
</dbReference>
<sequence>MPEAIINEYGLTQDRQRDRRHHGGPERAVCLWSAEIIDQLRADGHEIRAGSAGENVTIRGLDWKRLVPGSRIHLGDQVIVEITSHAAPCRIIAQCFRDGDFNRINHQTHSGRSRLYARVARQGIIHPGDQVTLEIDSAADRGARVQPKTTRWRPPGN</sequence>
<evidence type="ECO:0000259" key="1">
    <source>
        <dbReference type="PROSITE" id="PS51340"/>
    </source>
</evidence>
<dbReference type="InterPro" id="IPR005302">
    <property type="entry name" value="MoCF_Sase_C"/>
</dbReference>
<accession>E0X6N3</accession>
<dbReference type="PROSITE" id="PS51340">
    <property type="entry name" value="MOSC"/>
    <property type="match status" value="1"/>
</dbReference>
<organism evidence="2">
    <name type="scientific">uncultured microorganism</name>
    <dbReference type="NCBI Taxonomy" id="358574"/>
    <lineage>
        <taxon>unclassified sequences</taxon>
        <taxon>environmental samples</taxon>
    </lineage>
</organism>
<dbReference type="GO" id="GO:0030151">
    <property type="term" value="F:molybdenum ion binding"/>
    <property type="evidence" value="ECO:0007669"/>
    <property type="project" value="InterPro"/>
</dbReference>
<dbReference type="EMBL" id="GQ844926">
    <property type="protein sequence ID" value="ACY25439.1"/>
    <property type="molecule type" value="Genomic_DNA"/>
</dbReference>
<name>E0X6N3_9ZZZZ</name>